<comment type="caution">
    <text evidence="2">The sequence shown here is derived from an EMBL/GenBank/DDBJ whole genome shotgun (WGS) entry which is preliminary data.</text>
</comment>
<dbReference type="InterPro" id="IPR011659">
    <property type="entry name" value="WD40"/>
</dbReference>
<feature type="region of interest" description="Disordered" evidence="1">
    <location>
        <begin position="56"/>
        <end position="104"/>
    </location>
</feature>
<proteinExistence type="predicted"/>
<accession>A0ABR0BA83</accession>
<evidence type="ECO:0000256" key="1">
    <source>
        <dbReference type="SAM" id="MobiDB-lite"/>
    </source>
</evidence>
<feature type="region of interest" description="Disordered" evidence="1">
    <location>
        <begin position="578"/>
        <end position="597"/>
    </location>
</feature>
<protein>
    <submittedName>
        <fullName evidence="2">Uncharacterized protein</fullName>
    </submittedName>
</protein>
<sequence>MANPVEAGLVASPEEWPGMISAVEDLFGTSTPVKRPREYLAQDDKTNAPTVYHRLDSMPNAGTPNCRERKTESEHEEQELDVSSQVAIVDGNPPEDGDYTDIDPEKYGARRLRTGSVPLRFPVKRPSTRSFAVEAAPIHPSRRPLLAVSARLGASAAPTPTVCRHRACDVSSEDVANRAAPPTSQTIGLSDGLSSTSAEKQICGPAPRADGRPSMNQQFSRLTSNRALLGGSVVALFLGVLAPTGCSEPGSSSYLTGGGGSSSGVGGGGVATSCKNHEPGCACPQEAAAEECHINRGKYGTFYDCAVGQQTCVSGQWSACIATGAAGKFVELPPGSLVPADDGTGVHTAGLAAGADCANPCSPGCTAYVDTATGLDAGPGLSVGEGGVAPTGVAVQSSSCTSLALTPPTTTVIVDQLAPVRLTTAPNVVNDTVSLSAALLPAGCFQGTPAPLWAVDRRDMSLISSAGVLKIVSPLATTLTVGAFAGALATTATVNVTVAVKDNPGAPAGFSHANFPTTTGTADTHQILYPYDGTVLPLALPAPVVQWRKGANGAAAAVKVTLRWPSDRALPAKFEWSTVRPESTTATGTPSPTPTAEPRAILPQAAWEAFERTARGSEGAIFVQRIVGGVLRTEQKTRVKFADGQLKGTVFYNSYGTKLVLNYPSSSDFRPYGGTGGVTFGAATLAVEPGATVPRIAAGYASGNSNGCRVCHSVAANGSRLVTNSFQYTSSVFENLYNAGGGTEALLNPPASNSARYSWPAIYPDGSMLLTNRATGGWEGSNERNRLYGLLPANRGVEQTSVGLTTAGMTMPTFSPDGSRVAFNFSSGTIAGKNGDARSLAVATFVRATGTFSGYTLLDSLAGTTRTALWPTFLPNGNEVVYQRELRNNKRDFGGTRSDCEGHNSLTPYDGCHERGSTGELCSEVVYNYEPTANPEVAAGYRWIVFTSRRLYGNVAQIQPYYSDPRFRDIATEPTTKKLWVSAIKLNPAPGEDPSSPAFYLPGQELLAGNARGFWVKNACVAPLATRTTANVCDTDLDCCAAPATSFCSLEESTGGPASVKRHCLSKGANACIADGSAIPCSADAECCGVPTGSKCAGGRCVKPPPILQFGAGTFIRDFTAACPAQKFPRWQLVKWDATVPAGSRLDFAVRTDAVLANLPTALPKANLAAATASGAGTSPTTIDAALRSAGGTSRQNLRLEVLFPPTADLRGTPELKSWTVNYTCEDAE</sequence>
<keyword evidence="3" id="KW-1185">Reference proteome</keyword>
<evidence type="ECO:0000313" key="2">
    <source>
        <dbReference type="EMBL" id="KAK4045491.1"/>
    </source>
</evidence>
<dbReference type="EMBL" id="JAOYFB010000044">
    <property type="protein sequence ID" value="KAK4045491.1"/>
    <property type="molecule type" value="Genomic_DNA"/>
</dbReference>
<gene>
    <name evidence="2" type="ORF">OUZ56_033115</name>
</gene>
<feature type="compositionally biased region" description="Low complexity" evidence="1">
    <location>
        <begin position="581"/>
        <end position="597"/>
    </location>
</feature>
<dbReference type="Gene3D" id="2.120.10.30">
    <property type="entry name" value="TolB, C-terminal domain"/>
    <property type="match status" value="1"/>
</dbReference>
<dbReference type="Proteomes" id="UP001234178">
    <property type="component" value="Unassembled WGS sequence"/>
</dbReference>
<reference evidence="2 3" key="1">
    <citation type="journal article" date="2023" name="Nucleic Acids Res.">
        <title>The hologenome of Daphnia magna reveals possible DNA methylation and microbiome-mediated evolution of the host genome.</title>
        <authorList>
            <person name="Chaturvedi A."/>
            <person name="Li X."/>
            <person name="Dhandapani V."/>
            <person name="Marshall H."/>
            <person name="Kissane S."/>
            <person name="Cuenca-Cambronero M."/>
            <person name="Asole G."/>
            <person name="Calvet F."/>
            <person name="Ruiz-Romero M."/>
            <person name="Marangio P."/>
            <person name="Guigo R."/>
            <person name="Rago D."/>
            <person name="Mirbahai L."/>
            <person name="Eastwood N."/>
            <person name="Colbourne J.K."/>
            <person name="Zhou J."/>
            <person name="Mallon E."/>
            <person name="Orsini L."/>
        </authorList>
    </citation>
    <scope>NUCLEOTIDE SEQUENCE [LARGE SCALE GENOMIC DNA]</scope>
    <source>
        <strain evidence="2">LRV0_1</strain>
    </source>
</reference>
<feature type="region of interest" description="Disordered" evidence="1">
    <location>
        <begin position="174"/>
        <end position="214"/>
    </location>
</feature>
<feature type="compositionally biased region" description="Acidic residues" evidence="1">
    <location>
        <begin position="93"/>
        <end position="102"/>
    </location>
</feature>
<dbReference type="Pfam" id="PF07676">
    <property type="entry name" value="PD40"/>
    <property type="match status" value="1"/>
</dbReference>
<organism evidence="2 3">
    <name type="scientific">Daphnia magna</name>
    <dbReference type="NCBI Taxonomy" id="35525"/>
    <lineage>
        <taxon>Eukaryota</taxon>
        <taxon>Metazoa</taxon>
        <taxon>Ecdysozoa</taxon>
        <taxon>Arthropoda</taxon>
        <taxon>Crustacea</taxon>
        <taxon>Branchiopoda</taxon>
        <taxon>Diplostraca</taxon>
        <taxon>Cladocera</taxon>
        <taxon>Anomopoda</taxon>
        <taxon>Daphniidae</taxon>
        <taxon>Daphnia</taxon>
    </lineage>
</organism>
<dbReference type="InterPro" id="IPR011042">
    <property type="entry name" value="6-blade_b-propeller_TolB-like"/>
</dbReference>
<feature type="compositionally biased region" description="Polar residues" evidence="1">
    <location>
        <begin position="182"/>
        <end position="199"/>
    </location>
</feature>
<dbReference type="SUPFAM" id="SSF82171">
    <property type="entry name" value="DPP6 N-terminal domain-like"/>
    <property type="match status" value="1"/>
</dbReference>
<name>A0ABR0BA83_9CRUS</name>
<evidence type="ECO:0000313" key="3">
    <source>
        <dbReference type="Proteomes" id="UP001234178"/>
    </source>
</evidence>